<reference evidence="1" key="2">
    <citation type="journal article" date="2023" name="IMA Fungus">
        <title>Comparative genomic study of the Penicillium genus elucidates a diverse pangenome and 15 lateral gene transfer events.</title>
        <authorList>
            <person name="Petersen C."/>
            <person name="Sorensen T."/>
            <person name="Nielsen M.R."/>
            <person name="Sondergaard T.E."/>
            <person name="Sorensen J.L."/>
            <person name="Fitzpatrick D.A."/>
            <person name="Frisvad J.C."/>
            <person name="Nielsen K.L."/>
        </authorList>
    </citation>
    <scope>NUCLEOTIDE SEQUENCE</scope>
    <source>
        <strain evidence="1">IBT 29864</strain>
    </source>
</reference>
<organism evidence="1 2">
    <name type="scientific">Penicillium cataractarum</name>
    <dbReference type="NCBI Taxonomy" id="2100454"/>
    <lineage>
        <taxon>Eukaryota</taxon>
        <taxon>Fungi</taxon>
        <taxon>Dikarya</taxon>
        <taxon>Ascomycota</taxon>
        <taxon>Pezizomycotina</taxon>
        <taxon>Eurotiomycetes</taxon>
        <taxon>Eurotiomycetidae</taxon>
        <taxon>Eurotiales</taxon>
        <taxon>Aspergillaceae</taxon>
        <taxon>Penicillium</taxon>
    </lineage>
</organism>
<dbReference type="Proteomes" id="UP001147782">
    <property type="component" value="Unassembled WGS sequence"/>
</dbReference>
<dbReference type="GeneID" id="81437253"/>
<evidence type="ECO:0000313" key="2">
    <source>
        <dbReference type="Proteomes" id="UP001147782"/>
    </source>
</evidence>
<protein>
    <submittedName>
        <fullName evidence="1">Uncharacterized protein</fullName>
    </submittedName>
</protein>
<gene>
    <name evidence="1" type="ORF">N7496_005145</name>
</gene>
<evidence type="ECO:0000313" key="1">
    <source>
        <dbReference type="EMBL" id="KAJ5377736.1"/>
    </source>
</evidence>
<accession>A0A9W9SFL1</accession>
<reference evidence="1" key="1">
    <citation type="submission" date="2022-11" db="EMBL/GenBank/DDBJ databases">
        <authorList>
            <person name="Petersen C."/>
        </authorList>
    </citation>
    <scope>NUCLEOTIDE SEQUENCE</scope>
    <source>
        <strain evidence="1">IBT 29864</strain>
    </source>
</reference>
<comment type="caution">
    <text evidence="1">The sequence shown here is derived from an EMBL/GenBank/DDBJ whole genome shotgun (WGS) entry which is preliminary data.</text>
</comment>
<sequence length="119" mass="13351">MTGDKRADYVSINPDSGSLRLWENRCWTIPAGLDDGSNYSEDDDGVDALWTWLHFQGCSKDQQKAIKTAHEDAETMADLVKSIDFANDHGAMEFLDHLRLTRTTRTASRLSSTIFPPSD</sequence>
<dbReference type="RefSeq" id="XP_056556599.1">
    <property type="nucleotide sequence ID" value="XM_056698074.1"/>
</dbReference>
<name>A0A9W9SFL1_9EURO</name>
<proteinExistence type="predicted"/>
<dbReference type="AlphaFoldDB" id="A0A9W9SFL1"/>
<dbReference type="EMBL" id="JAPZBS010000004">
    <property type="protein sequence ID" value="KAJ5377736.1"/>
    <property type="molecule type" value="Genomic_DNA"/>
</dbReference>
<keyword evidence="2" id="KW-1185">Reference proteome</keyword>
<dbReference type="OrthoDB" id="1896086at2759"/>